<evidence type="ECO:0000256" key="1">
    <source>
        <dbReference type="ARBA" id="ARBA00004651"/>
    </source>
</evidence>
<dbReference type="Proteomes" id="UP000176299">
    <property type="component" value="Unassembled WGS sequence"/>
</dbReference>
<feature type="transmembrane region" description="Helical" evidence="19">
    <location>
        <begin position="59"/>
        <end position="83"/>
    </location>
</feature>
<keyword evidence="8" id="KW-0418">Kinase</keyword>
<evidence type="ECO:0000256" key="6">
    <source>
        <dbReference type="ARBA" id="ARBA00022692"/>
    </source>
</evidence>
<evidence type="ECO:0000256" key="10">
    <source>
        <dbReference type="ARBA" id="ARBA00022989"/>
    </source>
</evidence>
<comment type="cofactor">
    <cofactor evidence="18">
        <name>Mg(2+)</name>
        <dbReference type="ChEBI" id="CHEBI:18420"/>
    </cofactor>
    <text evidence="18">Mn(2+), Zn(2+), Cd(2+) and Co(2+) support activity to lesser extents.</text>
</comment>
<feature type="binding site" evidence="18">
    <location>
        <position position="80"/>
    </location>
    <ligand>
        <name>a divalent metal cation</name>
        <dbReference type="ChEBI" id="CHEBI:60240"/>
    </ligand>
</feature>
<dbReference type="InterPro" id="IPR033717">
    <property type="entry name" value="UDPK"/>
</dbReference>
<evidence type="ECO:0000256" key="5">
    <source>
        <dbReference type="ARBA" id="ARBA00022679"/>
    </source>
</evidence>
<keyword evidence="6 19" id="KW-0812">Transmembrane</keyword>
<evidence type="ECO:0000256" key="13">
    <source>
        <dbReference type="ARBA" id="ARBA00023209"/>
    </source>
</evidence>
<evidence type="ECO:0000256" key="15">
    <source>
        <dbReference type="PIRSR" id="PIRSR600829-1"/>
    </source>
</evidence>
<keyword evidence="12 19" id="KW-0472">Membrane</keyword>
<evidence type="ECO:0000256" key="12">
    <source>
        <dbReference type="ARBA" id="ARBA00023136"/>
    </source>
</evidence>
<evidence type="ECO:0000313" key="21">
    <source>
        <dbReference type="Proteomes" id="UP000176299"/>
    </source>
</evidence>
<keyword evidence="11" id="KW-0443">Lipid metabolism</keyword>
<dbReference type="STRING" id="1802591.A2113_03335"/>
<keyword evidence="7 17" id="KW-0547">Nucleotide-binding</keyword>
<dbReference type="GO" id="GO:0005524">
    <property type="term" value="F:ATP binding"/>
    <property type="evidence" value="ECO:0007669"/>
    <property type="project" value="UniProtKB-KW"/>
</dbReference>
<dbReference type="EMBL" id="MHCN01000007">
    <property type="protein sequence ID" value="OGY22277.1"/>
    <property type="molecule type" value="Genomic_DNA"/>
</dbReference>
<evidence type="ECO:0000313" key="20">
    <source>
        <dbReference type="EMBL" id="OGY22277.1"/>
    </source>
</evidence>
<dbReference type="PANTHER" id="PTHR34299:SF1">
    <property type="entry name" value="DIACYLGLYCEROL KINASE"/>
    <property type="match status" value="1"/>
</dbReference>
<feature type="transmembrane region" description="Helical" evidence="19">
    <location>
        <begin position="35"/>
        <end position="52"/>
    </location>
</feature>
<feature type="active site" description="Proton acceptor" evidence="15">
    <location>
        <position position="73"/>
    </location>
</feature>
<evidence type="ECO:0000256" key="4">
    <source>
        <dbReference type="ARBA" id="ARBA00022516"/>
    </source>
</evidence>
<dbReference type="GO" id="GO:0005886">
    <property type="term" value="C:plasma membrane"/>
    <property type="evidence" value="ECO:0007669"/>
    <property type="project" value="UniProtKB-SubCell"/>
</dbReference>
<proteinExistence type="inferred from homology"/>
<keyword evidence="5" id="KW-0808">Transferase</keyword>
<evidence type="ECO:0000256" key="14">
    <source>
        <dbReference type="ARBA" id="ARBA00023264"/>
    </source>
</evidence>
<dbReference type="InterPro" id="IPR036945">
    <property type="entry name" value="DAGK_sf"/>
</dbReference>
<evidence type="ECO:0000256" key="9">
    <source>
        <dbReference type="ARBA" id="ARBA00022840"/>
    </source>
</evidence>
<evidence type="ECO:0008006" key="22">
    <source>
        <dbReference type="Google" id="ProtNLM"/>
    </source>
</evidence>
<gene>
    <name evidence="20" type="ORF">A2113_03335</name>
</gene>
<dbReference type="Gene3D" id="1.10.287.3610">
    <property type="match status" value="1"/>
</dbReference>
<dbReference type="CDD" id="cd14265">
    <property type="entry name" value="UDPK_IM_like"/>
    <property type="match status" value="1"/>
</dbReference>
<dbReference type="PANTHER" id="PTHR34299">
    <property type="entry name" value="DIACYLGLYCEROL KINASE"/>
    <property type="match status" value="1"/>
</dbReference>
<sequence length="131" mass="14458">MNLMDTEGSHSRSRLESFKIAFTGLIHALSYHKNFQIQVAIGIVVLLGAWFFGFTRIEWLISILTIGLVLASELINTVVEVVVDLAVKEQLLPDAKLAKDVSAAAVLLMSIFAAVIGLLLFLPHLWPINIF</sequence>
<keyword evidence="14" id="KW-1208">Phospholipid metabolism</keyword>
<accession>A0A1G1W4G9</accession>
<feature type="transmembrane region" description="Helical" evidence="19">
    <location>
        <begin position="103"/>
        <end position="122"/>
    </location>
</feature>
<keyword evidence="10 19" id="KW-1133">Transmembrane helix</keyword>
<evidence type="ECO:0000256" key="2">
    <source>
        <dbReference type="ARBA" id="ARBA00005967"/>
    </source>
</evidence>
<keyword evidence="13" id="KW-0594">Phospholipid biosynthesis</keyword>
<dbReference type="GO" id="GO:0008654">
    <property type="term" value="P:phospholipid biosynthetic process"/>
    <property type="evidence" value="ECO:0007669"/>
    <property type="project" value="UniProtKB-KW"/>
</dbReference>
<keyword evidence="18" id="KW-0479">Metal-binding</keyword>
<evidence type="ECO:0000256" key="11">
    <source>
        <dbReference type="ARBA" id="ARBA00023098"/>
    </source>
</evidence>
<keyword evidence="3" id="KW-1003">Cell membrane</keyword>
<organism evidence="20 21">
    <name type="scientific">Candidatus Woykebacteria bacterium GWA1_44_8</name>
    <dbReference type="NCBI Taxonomy" id="1802591"/>
    <lineage>
        <taxon>Bacteria</taxon>
        <taxon>Candidatus Woykeibacteriota</taxon>
    </lineage>
</organism>
<evidence type="ECO:0000256" key="8">
    <source>
        <dbReference type="ARBA" id="ARBA00022777"/>
    </source>
</evidence>
<reference evidence="20 21" key="1">
    <citation type="journal article" date="2016" name="Nat. Commun.">
        <title>Thousands of microbial genomes shed light on interconnected biogeochemical processes in an aquifer system.</title>
        <authorList>
            <person name="Anantharaman K."/>
            <person name="Brown C.T."/>
            <person name="Hug L.A."/>
            <person name="Sharon I."/>
            <person name="Castelle C.J."/>
            <person name="Probst A.J."/>
            <person name="Thomas B.C."/>
            <person name="Singh A."/>
            <person name="Wilkins M.J."/>
            <person name="Karaoz U."/>
            <person name="Brodie E.L."/>
            <person name="Williams K.H."/>
            <person name="Hubbard S.S."/>
            <person name="Banfield J.F."/>
        </authorList>
    </citation>
    <scope>NUCLEOTIDE SEQUENCE [LARGE SCALE GENOMIC DNA]</scope>
</reference>
<evidence type="ECO:0000256" key="19">
    <source>
        <dbReference type="SAM" id="Phobius"/>
    </source>
</evidence>
<name>A0A1G1W4G9_9BACT</name>
<keyword evidence="4" id="KW-0444">Lipid biosynthesis</keyword>
<dbReference type="GO" id="GO:0016301">
    <property type="term" value="F:kinase activity"/>
    <property type="evidence" value="ECO:0007669"/>
    <property type="project" value="UniProtKB-KW"/>
</dbReference>
<keyword evidence="18" id="KW-0460">Magnesium</keyword>
<evidence type="ECO:0000256" key="7">
    <source>
        <dbReference type="ARBA" id="ARBA00022741"/>
    </source>
</evidence>
<feature type="binding site" evidence="17">
    <location>
        <begin position="99"/>
        <end position="100"/>
    </location>
    <ligand>
        <name>ATP</name>
        <dbReference type="ChEBI" id="CHEBI:30616"/>
    </ligand>
</feature>
<evidence type="ECO:0000256" key="17">
    <source>
        <dbReference type="PIRSR" id="PIRSR600829-3"/>
    </source>
</evidence>
<evidence type="ECO:0000256" key="16">
    <source>
        <dbReference type="PIRSR" id="PIRSR600829-2"/>
    </source>
</evidence>
<dbReference type="Pfam" id="PF01219">
    <property type="entry name" value="DAGK_prokar"/>
    <property type="match status" value="1"/>
</dbReference>
<comment type="similarity">
    <text evidence="2">Belongs to the bacterial diacylglycerol kinase family.</text>
</comment>
<evidence type="ECO:0000256" key="18">
    <source>
        <dbReference type="PIRSR" id="PIRSR600829-4"/>
    </source>
</evidence>
<dbReference type="InterPro" id="IPR000829">
    <property type="entry name" value="DAGK"/>
</dbReference>
<protein>
    <recommendedName>
        <fullName evidence="22">Diacylglycerol kinase</fullName>
    </recommendedName>
</protein>
<evidence type="ECO:0000256" key="3">
    <source>
        <dbReference type="ARBA" id="ARBA00022475"/>
    </source>
</evidence>
<comment type="subcellular location">
    <subcellularLocation>
        <location evidence="1">Cell membrane</location>
        <topology evidence="1">Multi-pass membrane protein</topology>
    </subcellularLocation>
</comment>
<keyword evidence="9 17" id="KW-0067">ATP-binding</keyword>
<dbReference type="AlphaFoldDB" id="A0A1G1W4G9"/>
<dbReference type="GO" id="GO:0046872">
    <property type="term" value="F:metal ion binding"/>
    <property type="evidence" value="ECO:0007669"/>
    <property type="project" value="UniProtKB-KW"/>
</dbReference>
<comment type="caution">
    <text evidence="20">The sequence shown here is derived from an EMBL/GenBank/DDBJ whole genome shotgun (WGS) entry which is preliminary data.</text>
</comment>
<feature type="binding site" evidence="16">
    <location>
        <position position="73"/>
    </location>
    <ligand>
        <name>substrate</name>
    </ligand>
</feature>
<feature type="binding site" evidence="17">
    <location>
        <position position="80"/>
    </location>
    <ligand>
        <name>ATP</name>
        <dbReference type="ChEBI" id="CHEBI:30616"/>
    </ligand>
</feature>